<sequence length="70" mass="7665">MKKILLSLFTALLITFGGMTSIQADEYLRVGMEAAYAPFNWTQNDNTNGAVPIEGTDQYANGYDVQVAKS</sequence>
<evidence type="ECO:0000256" key="1">
    <source>
        <dbReference type="SAM" id="SignalP"/>
    </source>
</evidence>
<evidence type="ECO:0000313" key="2">
    <source>
        <dbReference type="EMBL" id="SQA17961.1"/>
    </source>
</evidence>
<protein>
    <submittedName>
        <fullName evidence="2">Amino acid ABC transporter, glutamine-binding protein/permease protein</fullName>
    </submittedName>
</protein>
<reference evidence="2 3" key="1">
    <citation type="submission" date="2018-06" db="EMBL/GenBank/DDBJ databases">
        <authorList>
            <consortium name="Pathogen Informatics"/>
            <person name="Doyle S."/>
        </authorList>
    </citation>
    <scope>NUCLEOTIDE SEQUENCE [LARGE SCALE GENOMIC DNA]</scope>
    <source>
        <strain evidence="2 3">NCTC8181</strain>
    </source>
</reference>
<gene>
    <name evidence="2" type="ORF">NCTC8181_00946</name>
</gene>
<dbReference type="SUPFAM" id="SSF53850">
    <property type="entry name" value="Periplasmic binding protein-like II"/>
    <property type="match status" value="1"/>
</dbReference>
<proteinExistence type="predicted"/>
<evidence type="ECO:0000313" key="3">
    <source>
        <dbReference type="Proteomes" id="UP000250200"/>
    </source>
</evidence>
<keyword evidence="1" id="KW-0732">Signal</keyword>
<feature type="signal peptide" evidence="1">
    <location>
        <begin position="1"/>
        <end position="24"/>
    </location>
</feature>
<dbReference type="AlphaFoldDB" id="A0A7Z7K9T2"/>
<organism evidence="2 3">
    <name type="scientific">Streptococcus agalactiae</name>
    <dbReference type="NCBI Taxonomy" id="1311"/>
    <lineage>
        <taxon>Bacteria</taxon>
        <taxon>Bacillati</taxon>
        <taxon>Bacillota</taxon>
        <taxon>Bacilli</taxon>
        <taxon>Lactobacillales</taxon>
        <taxon>Streptococcaceae</taxon>
        <taxon>Streptococcus</taxon>
    </lineage>
</organism>
<comment type="caution">
    <text evidence="2">The sequence shown here is derived from an EMBL/GenBank/DDBJ whole genome shotgun (WGS) entry which is preliminary data.</text>
</comment>
<dbReference type="EMBL" id="UAVB01000001">
    <property type="protein sequence ID" value="SQA17961.1"/>
    <property type="molecule type" value="Genomic_DNA"/>
</dbReference>
<dbReference type="Proteomes" id="UP000250200">
    <property type="component" value="Unassembled WGS sequence"/>
</dbReference>
<name>A0A7Z7K9T2_STRAG</name>
<dbReference type="Gene3D" id="3.40.190.10">
    <property type="entry name" value="Periplasmic binding protein-like II"/>
    <property type="match status" value="1"/>
</dbReference>
<accession>A0A7Z7K9T2</accession>
<feature type="chain" id="PRO_5030906666" evidence="1">
    <location>
        <begin position="25"/>
        <end position="70"/>
    </location>
</feature>